<evidence type="ECO:0000313" key="4">
    <source>
        <dbReference type="Proteomes" id="UP000244925"/>
    </source>
</evidence>
<dbReference type="GO" id="GO:0006508">
    <property type="term" value="P:proteolysis"/>
    <property type="evidence" value="ECO:0007669"/>
    <property type="project" value="UniProtKB-KW"/>
</dbReference>
<evidence type="ECO:0000256" key="2">
    <source>
        <dbReference type="SAM" id="SignalP"/>
    </source>
</evidence>
<keyword evidence="2" id="KW-0732">Signal</keyword>
<dbReference type="Pfam" id="PF03577">
    <property type="entry name" value="Peptidase_C69"/>
    <property type="match status" value="1"/>
</dbReference>
<gene>
    <name evidence="3" type="ORF">C5O25_05395</name>
</gene>
<dbReference type="EMBL" id="PUBV01000008">
    <property type="protein sequence ID" value="PWB08030.1"/>
    <property type="molecule type" value="Genomic_DNA"/>
</dbReference>
<keyword evidence="1" id="KW-0224">Dipeptidase</keyword>
<dbReference type="Gene3D" id="3.60.60.10">
    <property type="entry name" value="Penicillin V Acylase, Chain A"/>
    <property type="match status" value="1"/>
</dbReference>
<dbReference type="RefSeq" id="WP_107035714.1">
    <property type="nucleotide sequence ID" value="NZ_CAOMDK010000001.1"/>
</dbReference>
<accession>A0A2V1ITE1</accession>
<dbReference type="EC" id="3.4.-.-" evidence="1"/>
<name>A0A2V1ITE1_9BACT</name>
<organism evidence="3 4">
    <name type="scientific">Paramuribaculum intestinale</name>
    <dbReference type="NCBI Taxonomy" id="2094151"/>
    <lineage>
        <taxon>Bacteria</taxon>
        <taxon>Pseudomonadati</taxon>
        <taxon>Bacteroidota</taxon>
        <taxon>Bacteroidia</taxon>
        <taxon>Bacteroidales</taxon>
        <taxon>Muribaculaceae</taxon>
        <taxon>Paramuribaculum</taxon>
    </lineage>
</organism>
<evidence type="ECO:0000256" key="1">
    <source>
        <dbReference type="RuleBase" id="RU364089"/>
    </source>
</evidence>
<comment type="catalytic activity">
    <reaction evidence="1">
        <text>an L-aminoacyl-L-amino acid + H2O = 2 an L-alpha-amino acid</text>
        <dbReference type="Rhea" id="RHEA:48940"/>
        <dbReference type="ChEBI" id="CHEBI:15377"/>
        <dbReference type="ChEBI" id="CHEBI:59869"/>
        <dbReference type="ChEBI" id="CHEBI:77460"/>
    </reaction>
</comment>
<dbReference type="AlphaFoldDB" id="A0A2V1ITE1"/>
<feature type="signal peptide" evidence="2">
    <location>
        <begin position="1"/>
        <end position="23"/>
    </location>
</feature>
<dbReference type="PANTHER" id="PTHR12994:SF17">
    <property type="entry name" value="LD30995P"/>
    <property type="match status" value="1"/>
</dbReference>
<comment type="similarity">
    <text evidence="1">Belongs to the peptidase C69 family.</text>
</comment>
<evidence type="ECO:0000313" key="3">
    <source>
        <dbReference type="EMBL" id="PWB08030.1"/>
    </source>
</evidence>
<keyword evidence="1" id="KW-0378">Hydrolase</keyword>
<keyword evidence="4" id="KW-1185">Reference proteome</keyword>
<reference evidence="4" key="1">
    <citation type="submission" date="2018-02" db="EMBL/GenBank/DDBJ databases">
        <authorList>
            <person name="Clavel T."/>
            <person name="Strowig T."/>
        </authorList>
    </citation>
    <scope>NUCLEOTIDE SEQUENCE [LARGE SCALE GENOMIC DNA]</scope>
    <source>
        <strain evidence="4">DSM 100764</strain>
    </source>
</reference>
<dbReference type="GO" id="GO:0070004">
    <property type="term" value="F:cysteine-type exopeptidase activity"/>
    <property type="evidence" value="ECO:0007669"/>
    <property type="project" value="InterPro"/>
</dbReference>
<sequence>MIHSNKLLALVASAAMAIPSADACTSLIAGKKATADGSIMITYAADSHTLYGELYHQPAADHAPGTMRQITEWDTGRHLGEIPEAPHTYRTLGNMNEHGLTIAESTWGGRHELAGTGLIDYGSLIYITLQRARTAREALKVMTDLVNDYGYASEGESFSIADADEVWIMELIGKGKSDKGAVWVARRVPDDCISGHANHSRIHQFPLDDPETLYAPDVISFARSQGYFDGKDEDFSFSRAYAVTDGGALRGCDGRVWSFYNRFNSPEAAPYLDWVLRGQGDPLPLWIRPQSKVDVRQMQAMMRDHFEGTPMDMTADVGAGPYKVPYRWRPLTYEVDSTEYTHERAIATQQTGFSFVSQMDSKAPAAMRAILWFGVDDANTCVYVPVYNSVTEVPHEFAVGNGDMYNLSWDAAFWVTNYVANQAYNRYSQMIPDIRRVQNEIEDSIAAEVDSMRSAVASMPETEASATLTAHTARWARDYTKRYKQLGDYLLVKYLDGNVKREKDGKFERTADGMPVSPLFPGYDDRYYHAIATDPDGGDRLKSLKIQ</sequence>
<protein>
    <recommendedName>
        <fullName evidence="1">Dipeptidase</fullName>
        <ecNumber evidence="1">3.4.-.-</ecNumber>
    </recommendedName>
</protein>
<keyword evidence="1" id="KW-0645">Protease</keyword>
<dbReference type="InterPro" id="IPR005322">
    <property type="entry name" value="Peptidase_C69"/>
</dbReference>
<feature type="chain" id="PRO_5016101335" description="Dipeptidase" evidence="2">
    <location>
        <begin position="24"/>
        <end position="547"/>
    </location>
</feature>
<dbReference type="Proteomes" id="UP000244925">
    <property type="component" value="Unassembled WGS sequence"/>
</dbReference>
<dbReference type="GO" id="GO:0016805">
    <property type="term" value="F:dipeptidase activity"/>
    <property type="evidence" value="ECO:0007669"/>
    <property type="project" value="UniProtKB-KW"/>
</dbReference>
<dbReference type="PANTHER" id="PTHR12994">
    <property type="entry name" value="SECERNIN"/>
    <property type="match status" value="1"/>
</dbReference>
<comment type="caution">
    <text evidence="3">The sequence shown here is derived from an EMBL/GenBank/DDBJ whole genome shotgun (WGS) entry which is preliminary data.</text>
</comment>
<proteinExistence type="inferred from homology"/>